<evidence type="ECO:0000313" key="2">
    <source>
        <dbReference type="EMBL" id="RYP83275.1"/>
    </source>
</evidence>
<reference evidence="2 3" key="1">
    <citation type="submission" date="2019-01" db="EMBL/GenBank/DDBJ databases">
        <title>Nocardioides guangzhouensis sp. nov., an actinobacterium isolated from soil.</title>
        <authorList>
            <person name="Fu Y."/>
            <person name="Cai Y."/>
            <person name="Lin Z."/>
            <person name="Chen P."/>
        </authorList>
    </citation>
    <scope>NUCLEOTIDE SEQUENCE [LARGE SCALE GENOMIC DNA]</scope>
    <source>
        <strain evidence="2 3">130</strain>
    </source>
</reference>
<proteinExistence type="predicted"/>
<dbReference type="Pfam" id="PF04717">
    <property type="entry name" value="Phage_base_V"/>
    <property type="match status" value="1"/>
</dbReference>
<keyword evidence="3" id="KW-1185">Reference proteome</keyword>
<dbReference type="InterPro" id="IPR037026">
    <property type="entry name" value="Vgr_OB-fold_dom_sf"/>
</dbReference>
<dbReference type="Gene3D" id="3.55.50.10">
    <property type="entry name" value="Baseplate protein-like domains"/>
    <property type="match status" value="1"/>
</dbReference>
<dbReference type="Pfam" id="PF05954">
    <property type="entry name" value="Phage_GPD"/>
    <property type="match status" value="1"/>
</dbReference>
<comment type="caution">
    <text evidence="2">The sequence shown here is derived from an EMBL/GenBank/DDBJ whole genome shotgun (WGS) entry which is preliminary data.</text>
</comment>
<organism evidence="2 3">
    <name type="scientific">Nocardioides guangzhouensis</name>
    <dbReference type="NCBI Taxonomy" id="2497878"/>
    <lineage>
        <taxon>Bacteria</taxon>
        <taxon>Bacillati</taxon>
        <taxon>Actinomycetota</taxon>
        <taxon>Actinomycetes</taxon>
        <taxon>Propionibacteriales</taxon>
        <taxon>Nocardioidaceae</taxon>
        <taxon>Nocardioides</taxon>
    </lineage>
</organism>
<dbReference type="Proteomes" id="UP000295198">
    <property type="component" value="Unassembled WGS sequence"/>
</dbReference>
<dbReference type="OrthoDB" id="1907165at2"/>
<dbReference type="InterPro" id="IPR047702">
    <property type="entry name" value="VgrG-rel"/>
</dbReference>
<dbReference type="InterPro" id="IPR006531">
    <property type="entry name" value="Gp5/Vgr_OB"/>
</dbReference>
<dbReference type="AlphaFoldDB" id="A0A4Q4Z7A8"/>
<sequence length="589" mass="61631">MSFTNTFLVEIDGTALPADIAPLLTAAFVDDSQQYPDLFELRFRDPSHLVLTKTGAKVGSAVKISVSTTSSQAPVPLMTGEVTALQSEFDAGGTFVVLRGYDAAHRLFRGRRTEAYTQMTASDIVLKVARRAGLQTGEVTSTTTVYEHVSQAGTSDWDLVQRLAADVGFEVTVREGKFGFGPPTKASGAPAAGGPENPDPLVLRLGADLLRFRAVVTSAEQVKEVEVRGWDTATKQALTATKQATTTSVVLPDVDPPRLARTFGDARYVSSDVPHRTQAEVDVAAESLAEAVSGVFAEFEGVARGNPEVRAGTAVTVDGLGSPFDGKYTVTTSRHRLDPSTGYTTAFSVTGVRDRTMLGLASGGGPATTAPSGVVVAVVDDVNDPEKTGRARLRFPWLDDSYVSGWARTVQAGAGKDRGALVLPEVGDEVLVVFEQGDFRRPYVLGGLYNGVDQPSAKGIPAVDGGKGVVNRRSFVSRNGHRIDFLDEDGKTEGVTVEGGDGKVSLRLDASGTKVTLHSDGTVLIEGKQGVTIDSASAKLELTGGQISIKATQGVTVDGGGGAVKVSGSTLDLKGQATASLSGAMVRIN</sequence>
<name>A0A4Q4Z7A8_9ACTN</name>
<feature type="domain" description="Gp5/Type VI secretion system Vgr protein OB-fold" evidence="1">
    <location>
        <begin position="376"/>
        <end position="449"/>
    </location>
</feature>
<protein>
    <submittedName>
        <fullName evidence="2">Phage late control D family protein</fullName>
    </submittedName>
</protein>
<dbReference type="RefSeq" id="WP_134719859.1">
    <property type="nucleotide sequence ID" value="NZ_SDKM01000035.1"/>
</dbReference>
<evidence type="ECO:0000259" key="1">
    <source>
        <dbReference type="Pfam" id="PF04717"/>
    </source>
</evidence>
<accession>A0A4Q4Z7A8</accession>
<dbReference type="SUPFAM" id="SSF69255">
    <property type="entry name" value="gp5 N-terminal domain-like"/>
    <property type="match status" value="1"/>
</dbReference>
<dbReference type="SUPFAM" id="SSF69279">
    <property type="entry name" value="Phage tail proteins"/>
    <property type="match status" value="1"/>
</dbReference>
<evidence type="ECO:0000313" key="3">
    <source>
        <dbReference type="Proteomes" id="UP000295198"/>
    </source>
</evidence>
<dbReference type="NCBIfam" id="NF033848">
    <property type="entry name" value="VgrG_rel"/>
    <property type="match status" value="1"/>
</dbReference>
<gene>
    <name evidence="2" type="ORF">EKO23_19635</name>
</gene>
<dbReference type="Gene3D" id="2.40.50.230">
    <property type="entry name" value="Gp5 N-terminal domain"/>
    <property type="match status" value="1"/>
</dbReference>
<dbReference type="EMBL" id="SDKM01000035">
    <property type="protein sequence ID" value="RYP83275.1"/>
    <property type="molecule type" value="Genomic_DNA"/>
</dbReference>